<evidence type="ECO:0000313" key="3">
    <source>
        <dbReference type="Proteomes" id="UP001287356"/>
    </source>
</evidence>
<name>A0AAE0KBJ8_9PEZI</name>
<gene>
    <name evidence="2" type="ORF">B0T24DRAFT_528061</name>
</gene>
<accession>A0AAE0KBJ8</accession>
<feature type="domain" description="DUF7779" evidence="1">
    <location>
        <begin position="249"/>
        <end position="337"/>
    </location>
</feature>
<dbReference type="InterPro" id="IPR027417">
    <property type="entry name" value="P-loop_NTPase"/>
</dbReference>
<evidence type="ECO:0000259" key="1">
    <source>
        <dbReference type="Pfam" id="PF25000"/>
    </source>
</evidence>
<dbReference type="PANTHER" id="PTHR35205">
    <property type="entry name" value="NB-ARC AND TPR DOMAIN PROTEIN"/>
    <property type="match status" value="1"/>
</dbReference>
<protein>
    <recommendedName>
        <fullName evidence="1">DUF7779 domain-containing protein</fullName>
    </recommendedName>
</protein>
<feature type="non-terminal residue" evidence="2">
    <location>
        <position position="1"/>
    </location>
</feature>
<keyword evidence="3" id="KW-1185">Reference proteome</keyword>
<dbReference type="InterPro" id="IPR056681">
    <property type="entry name" value="DUF7779"/>
</dbReference>
<proteinExistence type="predicted"/>
<dbReference type="Pfam" id="PF25000">
    <property type="entry name" value="DUF7779"/>
    <property type="match status" value="1"/>
</dbReference>
<dbReference type="PANTHER" id="PTHR35205:SF1">
    <property type="entry name" value="ZU5 DOMAIN-CONTAINING PROTEIN"/>
    <property type="match status" value="1"/>
</dbReference>
<dbReference type="SUPFAM" id="SSF52540">
    <property type="entry name" value="P-loop containing nucleoside triphosphate hydrolases"/>
    <property type="match status" value="1"/>
</dbReference>
<reference evidence="2" key="2">
    <citation type="submission" date="2023-06" db="EMBL/GenBank/DDBJ databases">
        <authorList>
            <consortium name="Lawrence Berkeley National Laboratory"/>
            <person name="Haridas S."/>
            <person name="Hensen N."/>
            <person name="Bonometti L."/>
            <person name="Westerberg I."/>
            <person name="Brannstrom I.O."/>
            <person name="Guillou S."/>
            <person name="Cros-Aarteil S."/>
            <person name="Calhoun S."/>
            <person name="Kuo A."/>
            <person name="Mondo S."/>
            <person name="Pangilinan J."/>
            <person name="Riley R."/>
            <person name="Labutti K."/>
            <person name="Andreopoulos B."/>
            <person name="Lipzen A."/>
            <person name="Chen C."/>
            <person name="Yanf M."/>
            <person name="Daum C."/>
            <person name="Ng V."/>
            <person name="Clum A."/>
            <person name="Steindorff A."/>
            <person name="Ohm R."/>
            <person name="Martin F."/>
            <person name="Silar P."/>
            <person name="Natvig D."/>
            <person name="Lalanne C."/>
            <person name="Gautier V."/>
            <person name="Ament-Velasquez S.L."/>
            <person name="Kruys A."/>
            <person name="Hutchinson M.I."/>
            <person name="Powell A.J."/>
            <person name="Barry K."/>
            <person name="Miller A.N."/>
            <person name="Grigoriev I.V."/>
            <person name="Debuchy R."/>
            <person name="Gladieux P."/>
            <person name="Thoren M.H."/>
            <person name="Johannesson H."/>
        </authorList>
    </citation>
    <scope>NUCLEOTIDE SEQUENCE</scope>
    <source>
        <strain evidence="2">CBS 958.72</strain>
    </source>
</reference>
<organism evidence="2 3">
    <name type="scientific">Lasiosphaeria ovina</name>
    <dbReference type="NCBI Taxonomy" id="92902"/>
    <lineage>
        <taxon>Eukaryota</taxon>
        <taxon>Fungi</taxon>
        <taxon>Dikarya</taxon>
        <taxon>Ascomycota</taxon>
        <taxon>Pezizomycotina</taxon>
        <taxon>Sordariomycetes</taxon>
        <taxon>Sordariomycetidae</taxon>
        <taxon>Sordariales</taxon>
        <taxon>Lasiosphaeriaceae</taxon>
        <taxon>Lasiosphaeria</taxon>
    </lineage>
</organism>
<dbReference type="EMBL" id="JAULSN010000004">
    <property type="protein sequence ID" value="KAK3373689.1"/>
    <property type="molecule type" value="Genomic_DNA"/>
</dbReference>
<dbReference type="PRINTS" id="PR00364">
    <property type="entry name" value="DISEASERSIST"/>
</dbReference>
<dbReference type="Proteomes" id="UP001287356">
    <property type="component" value="Unassembled WGS sequence"/>
</dbReference>
<dbReference type="AlphaFoldDB" id="A0AAE0KBJ8"/>
<evidence type="ECO:0000313" key="2">
    <source>
        <dbReference type="EMBL" id="KAK3373689.1"/>
    </source>
</evidence>
<sequence>IPHPQNPAFYGRNDVLQAISAAFERQTSRPASVATWGTGGIGKTHIALEFAHRFWSSGEETILWITSETTAEVAKSFNDAARGLELEGYSATNTPDQSRHLVLQWLQHTGNHEAAMQNWPTVGNGKILVTCRSIFVAEADTIAMAIEVPAFTVPETTEMIHKILNKSSAPGSGGQLEEDATNRLSSRLGGLPLSSNIVAKQIKLSRRFKSVAEYLPYYEEKQESALKRPKRGGVGPWYSRDLQNLWQPAFDNLSKDATELMGMLCFMGPEAIPSFLFQGKDWSKLRPRSEFLEDEERQEATNILLESALIGINDETGIIAVHRLIQDSYFFQMTAESRLESSHLALILLRTHFPSQESNGARHFYTK</sequence>
<dbReference type="Gene3D" id="3.40.50.300">
    <property type="entry name" value="P-loop containing nucleotide triphosphate hydrolases"/>
    <property type="match status" value="1"/>
</dbReference>
<comment type="caution">
    <text evidence="2">The sequence shown here is derived from an EMBL/GenBank/DDBJ whole genome shotgun (WGS) entry which is preliminary data.</text>
</comment>
<reference evidence="2" key="1">
    <citation type="journal article" date="2023" name="Mol. Phylogenet. Evol.">
        <title>Genome-scale phylogeny and comparative genomics of the fungal order Sordariales.</title>
        <authorList>
            <person name="Hensen N."/>
            <person name="Bonometti L."/>
            <person name="Westerberg I."/>
            <person name="Brannstrom I.O."/>
            <person name="Guillou S."/>
            <person name="Cros-Aarteil S."/>
            <person name="Calhoun S."/>
            <person name="Haridas S."/>
            <person name="Kuo A."/>
            <person name="Mondo S."/>
            <person name="Pangilinan J."/>
            <person name="Riley R."/>
            <person name="LaButti K."/>
            <person name="Andreopoulos B."/>
            <person name="Lipzen A."/>
            <person name="Chen C."/>
            <person name="Yan M."/>
            <person name="Daum C."/>
            <person name="Ng V."/>
            <person name="Clum A."/>
            <person name="Steindorff A."/>
            <person name="Ohm R.A."/>
            <person name="Martin F."/>
            <person name="Silar P."/>
            <person name="Natvig D.O."/>
            <person name="Lalanne C."/>
            <person name="Gautier V."/>
            <person name="Ament-Velasquez S.L."/>
            <person name="Kruys A."/>
            <person name="Hutchinson M.I."/>
            <person name="Powell A.J."/>
            <person name="Barry K."/>
            <person name="Miller A.N."/>
            <person name="Grigoriev I.V."/>
            <person name="Debuchy R."/>
            <person name="Gladieux P."/>
            <person name="Hiltunen Thoren M."/>
            <person name="Johannesson H."/>
        </authorList>
    </citation>
    <scope>NUCLEOTIDE SEQUENCE</scope>
    <source>
        <strain evidence="2">CBS 958.72</strain>
    </source>
</reference>